<evidence type="ECO:0000313" key="4">
    <source>
        <dbReference type="Proteomes" id="UP001516662"/>
    </source>
</evidence>
<feature type="compositionally biased region" description="Polar residues" evidence="1">
    <location>
        <begin position="107"/>
        <end position="117"/>
    </location>
</feature>
<keyword evidence="2" id="KW-0472">Membrane</keyword>
<dbReference type="RefSeq" id="WP_193535492.1">
    <property type="nucleotide sequence ID" value="NZ_JADCLJ010000019.1"/>
</dbReference>
<accession>A0ABR9QHR3</accession>
<feature type="region of interest" description="Disordered" evidence="1">
    <location>
        <begin position="79"/>
        <end position="145"/>
    </location>
</feature>
<keyword evidence="2" id="KW-1133">Transmembrane helix</keyword>
<gene>
    <name evidence="3" type="ORF">IMZ08_08165</name>
</gene>
<dbReference type="EMBL" id="JADCLJ010000019">
    <property type="protein sequence ID" value="MBE4908025.1"/>
    <property type="molecule type" value="Genomic_DNA"/>
</dbReference>
<dbReference type="Proteomes" id="UP001516662">
    <property type="component" value="Unassembled WGS sequence"/>
</dbReference>
<comment type="caution">
    <text evidence="3">The sequence shown here is derived from an EMBL/GenBank/DDBJ whole genome shotgun (WGS) entry which is preliminary data.</text>
</comment>
<feature type="region of interest" description="Disordered" evidence="1">
    <location>
        <begin position="158"/>
        <end position="179"/>
    </location>
</feature>
<proteinExistence type="predicted"/>
<feature type="transmembrane region" description="Helical" evidence="2">
    <location>
        <begin position="12"/>
        <end position="30"/>
    </location>
</feature>
<evidence type="ECO:0000256" key="1">
    <source>
        <dbReference type="SAM" id="MobiDB-lite"/>
    </source>
</evidence>
<keyword evidence="2" id="KW-0812">Transmembrane</keyword>
<feature type="region of interest" description="Disordered" evidence="1">
    <location>
        <begin position="36"/>
        <end position="67"/>
    </location>
</feature>
<evidence type="ECO:0000313" key="3">
    <source>
        <dbReference type="EMBL" id="MBE4908025.1"/>
    </source>
</evidence>
<reference evidence="3 4" key="1">
    <citation type="submission" date="2020-10" db="EMBL/GenBank/DDBJ databases">
        <title>Bacillus sp. HD4P25, an endophyte from a halophyte.</title>
        <authorList>
            <person name="Sun J.-Q."/>
        </authorList>
    </citation>
    <scope>NUCLEOTIDE SEQUENCE [LARGE SCALE GENOMIC DNA]</scope>
    <source>
        <strain evidence="3 4">YIM 93174</strain>
    </source>
</reference>
<evidence type="ECO:0000256" key="2">
    <source>
        <dbReference type="SAM" id="Phobius"/>
    </source>
</evidence>
<keyword evidence="4" id="KW-1185">Reference proteome</keyword>
<feature type="compositionally biased region" description="Basic and acidic residues" evidence="1">
    <location>
        <begin position="79"/>
        <end position="97"/>
    </location>
</feature>
<sequence>MDIMIQQLMGAIIENIIPLIFIIGIIVNIFKRFKEGGSGQNQPQQRKPVEHETTYEENNDRRTERNPFETMFEELDRKGREIFEQMDRKQEEPKPEVSNRLNEALSRINNQEASAPQRTEIKKVETIVPPKQKKSSSGALQGISRKRAVEGVIWAEILGPPRSKRPHSTYSRLNSRKQI</sequence>
<protein>
    <submittedName>
        <fullName evidence="3">Uncharacterized protein</fullName>
    </submittedName>
</protein>
<feature type="compositionally biased region" description="Basic and acidic residues" evidence="1">
    <location>
        <begin position="47"/>
        <end position="67"/>
    </location>
</feature>
<name>A0ABR9QHR3_9BACI</name>
<organism evidence="3 4">
    <name type="scientific">Litchfieldia luteola</name>
    <dbReference type="NCBI Taxonomy" id="682179"/>
    <lineage>
        <taxon>Bacteria</taxon>
        <taxon>Bacillati</taxon>
        <taxon>Bacillota</taxon>
        <taxon>Bacilli</taxon>
        <taxon>Bacillales</taxon>
        <taxon>Bacillaceae</taxon>
        <taxon>Litchfieldia</taxon>
    </lineage>
</organism>